<dbReference type="STRING" id="59895.A0A103YDL6"/>
<proteinExistence type="predicted"/>
<keyword evidence="3" id="KW-1185">Reference proteome</keyword>
<feature type="transmembrane region" description="Helical" evidence="1">
    <location>
        <begin position="20"/>
        <end position="43"/>
    </location>
</feature>
<dbReference type="AlphaFoldDB" id="A0A103YDL6"/>
<sequence>MKSIVTVAISESLLLPLFQFVASGICTASALLFLNATWLMSFLNRFISLSVVRDVQLFQCLSLTCTAIKYVQDFVGN</sequence>
<dbReference type="InterPro" id="IPR031563">
    <property type="entry name" value="MOT1/MOT2"/>
</dbReference>
<dbReference type="Gramene" id="KVI07146">
    <property type="protein sequence ID" value="KVI07146"/>
    <property type="gene ID" value="Ccrd_014496"/>
</dbReference>
<keyword evidence="1" id="KW-0812">Transmembrane</keyword>
<protein>
    <submittedName>
        <fullName evidence="2">Uncharacterized protein</fullName>
    </submittedName>
</protein>
<reference evidence="2 3" key="1">
    <citation type="journal article" date="2016" name="Sci. Rep.">
        <title>The genome sequence of the outbreeding globe artichoke constructed de novo incorporating a phase-aware low-pass sequencing strategy of F1 progeny.</title>
        <authorList>
            <person name="Scaglione D."/>
            <person name="Reyes-Chin-Wo S."/>
            <person name="Acquadro A."/>
            <person name="Froenicke L."/>
            <person name="Portis E."/>
            <person name="Beitel C."/>
            <person name="Tirone M."/>
            <person name="Mauro R."/>
            <person name="Lo Monaco A."/>
            <person name="Mauromicale G."/>
            <person name="Faccioli P."/>
            <person name="Cattivelli L."/>
            <person name="Rieseberg L."/>
            <person name="Michelmore R."/>
            <person name="Lanteri S."/>
        </authorList>
    </citation>
    <scope>NUCLEOTIDE SEQUENCE [LARGE SCALE GENOMIC DNA]</scope>
    <source>
        <strain evidence="2">2C</strain>
    </source>
</reference>
<evidence type="ECO:0000313" key="2">
    <source>
        <dbReference type="EMBL" id="KVI07146.1"/>
    </source>
</evidence>
<name>A0A103YDL6_CYNCS</name>
<keyword evidence="1" id="KW-0472">Membrane</keyword>
<evidence type="ECO:0000313" key="3">
    <source>
        <dbReference type="Proteomes" id="UP000243975"/>
    </source>
</evidence>
<dbReference type="PANTHER" id="PTHR31970:SF9">
    <property type="entry name" value="MOLYBDATE TRANSPORTER 2"/>
    <property type="match status" value="1"/>
</dbReference>
<dbReference type="Proteomes" id="UP000243975">
    <property type="component" value="Unassembled WGS sequence"/>
</dbReference>
<evidence type="ECO:0000256" key="1">
    <source>
        <dbReference type="SAM" id="Phobius"/>
    </source>
</evidence>
<comment type="caution">
    <text evidence="2">The sequence shown here is derived from an EMBL/GenBank/DDBJ whole genome shotgun (WGS) entry which is preliminary data.</text>
</comment>
<gene>
    <name evidence="2" type="ORF">Ccrd_014496</name>
</gene>
<accession>A0A103YDL6</accession>
<organism evidence="2 3">
    <name type="scientific">Cynara cardunculus var. scolymus</name>
    <name type="common">Globe artichoke</name>
    <name type="synonym">Cynara scolymus</name>
    <dbReference type="NCBI Taxonomy" id="59895"/>
    <lineage>
        <taxon>Eukaryota</taxon>
        <taxon>Viridiplantae</taxon>
        <taxon>Streptophyta</taxon>
        <taxon>Embryophyta</taxon>
        <taxon>Tracheophyta</taxon>
        <taxon>Spermatophyta</taxon>
        <taxon>Magnoliopsida</taxon>
        <taxon>eudicotyledons</taxon>
        <taxon>Gunneridae</taxon>
        <taxon>Pentapetalae</taxon>
        <taxon>asterids</taxon>
        <taxon>campanulids</taxon>
        <taxon>Asterales</taxon>
        <taxon>Asteraceae</taxon>
        <taxon>Carduoideae</taxon>
        <taxon>Cardueae</taxon>
        <taxon>Carduinae</taxon>
        <taxon>Cynara</taxon>
    </lineage>
</organism>
<dbReference type="GO" id="GO:0015098">
    <property type="term" value="F:molybdate ion transmembrane transporter activity"/>
    <property type="evidence" value="ECO:0007669"/>
    <property type="project" value="InterPro"/>
</dbReference>
<dbReference type="PANTHER" id="PTHR31970">
    <property type="match status" value="1"/>
</dbReference>
<keyword evidence="1" id="KW-1133">Transmembrane helix</keyword>
<dbReference type="EMBL" id="LEKV01001517">
    <property type="protein sequence ID" value="KVI07146.1"/>
    <property type="molecule type" value="Genomic_DNA"/>
</dbReference>